<dbReference type="AlphaFoldDB" id="A0A1T5PBW8"/>
<accession>A0A1T5PBW8</accession>
<protein>
    <submittedName>
        <fullName evidence="1">Uncharacterized protein</fullName>
    </submittedName>
</protein>
<gene>
    <name evidence="1" type="ORF">SAMN05660461_5987</name>
</gene>
<dbReference type="Proteomes" id="UP000190166">
    <property type="component" value="Unassembled WGS sequence"/>
</dbReference>
<keyword evidence="2" id="KW-1185">Reference proteome</keyword>
<dbReference type="EMBL" id="FUZZ01000006">
    <property type="protein sequence ID" value="SKD10087.1"/>
    <property type="molecule type" value="Genomic_DNA"/>
</dbReference>
<evidence type="ECO:0000313" key="2">
    <source>
        <dbReference type="Proteomes" id="UP000190166"/>
    </source>
</evidence>
<proteinExistence type="predicted"/>
<evidence type="ECO:0000313" key="1">
    <source>
        <dbReference type="EMBL" id="SKD10087.1"/>
    </source>
</evidence>
<name>A0A1T5PBW8_9BACT</name>
<sequence>MEAFSVTVLGSTYMVYPRECGAYIQFVIPVNGQDIIFQANQSGEIVPLEEAEPIETLAQIGKAIESYFL</sequence>
<organism evidence="1 2">
    <name type="scientific">Chitinophaga ginsengisegetis</name>
    <dbReference type="NCBI Taxonomy" id="393003"/>
    <lineage>
        <taxon>Bacteria</taxon>
        <taxon>Pseudomonadati</taxon>
        <taxon>Bacteroidota</taxon>
        <taxon>Chitinophagia</taxon>
        <taxon>Chitinophagales</taxon>
        <taxon>Chitinophagaceae</taxon>
        <taxon>Chitinophaga</taxon>
    </lineage>
</organism>
<dbReference type="STRING" id="393003.SAMN05660461_5987"/>
<dbReference type="RefSeq" id="WP_079473249.1">
    <property type="nucleotide sequence ID" value="NZ_FUZZ01000006.1"/>
</dbReference>
<reference evidence="1 2" key="1">
    <citation type="submission" date="2017-02" db="EMBL/GenBank/DDBJ databases">
        <authorList>
            <person name="Peterson S.W."/>
        </authorList>
    </citation>
    <scope>NUCLEOTIDE SEQUENCE [LARGE SCALE GENOMIC DNA]</scope>
    <source>
        <strain evidence="1 2">DSM 18108</strain>
    </source>
</reference>